<feature type="domain" description="Peptidase C50" evidence="5">
    <location>
        <begin position="87"/>
        <end position="189"/>
    </location>
</feature>
<dbReference type="GO" id="GO:0072686">
    <property type="term" value="C:mitotic spindle"/>
    <property type="evidence" value="ECO:0007669"/>
    <property type="project" value="TreeGrafter"/>
</dbReference>
<dbReference type="EC" id="3.4.22.49" evidence="2"/>
<dbReference type="OrthoDB" id="288590at2759"/>
<dbReference type="SUPFAM" id="SSF51197">
    <property type="entry name" value="Clavaminate synthase-like"/>
    <property type="match status" value="1"/>
</dbReference>
<dbReference type="GO" id="GO:0044732">
    <property type="term" value="C:mitotic spindle pole body"/>
    <property type="evidence" value="ECO:0007669"/>
    <property type="project" value="TreeGrafter"/>
</dbReference>
<evidence type="ECO:0000256" key="4">
    <source>
        <dbReference type="ARBA" id="ARBA00022829"/>
    </source>
</evidence>
<dbReference type="GO" id="GO:0051307">
    <property type="term" value="P:meiotic chromosome separation"/>
    <property type="evidence" value="ECO:0007669"/>
    <property type="project" value="TreeGrafter"/>
</dbReference>
<dbReference type="Proteomes" id="UP000266861">
    <property type="component" value="Unassembled WGS sequence"/>
</dbReference>
<dbReference type="GO" id="GO:0005634">
    <property type="term" value="C:nucleus"/>
    <property type="evidence" value="ECO:0007669"/>
    <property type="project" value="InterPro"/>
</dbReference>
<keyword evidence="3" id="KW-0378">Hydrolase</keyword>
<dbReference type="AlphaFoldDB" id="A0A397J5L0"/>
<proteinExistence type="predicted"/>
<keyword evidence="4" id="KW-0159">Chromosome partition</keyword>
<dbReference type="InterPro" id="IPR030397">
    <property type="entry name" value="SEPARIN_core_dom"/>
</dbReference>
<evidence type="ECO:0000313" key="7">
    <source>
        <dbReference type="Proteomes" id="UP000266861"/>
    </source>
</evidence>
<dbReference type="Gene3D" id="2.60.120.330">
    <property type="entry name" value="B-lactam Antibiotic, Isopenicillin N Synthase, Chain"/>
    <property type="match status" value="1"/>
</dbReference>
<dbReference type="GO" id="GO:0006508">
    <property type="term" value="P:proteolysis"/>
    <property type="evidence" value="ECO:0007669"/>
    <property type="project" value="InterPro"/>
</dbReference>
<evidence type="ECO:0000259" key="5">
    <source>
        <dbReference type="PROSITE" id="PS51700"/>
    </source>
</evidence>
<evidence type="ECO:0000313" key="6">
    <source>
        <dbReference type="EMBL" id="RHZ83605.1"/>
    </source>
</evidence>
<dbReference type="EMBL" id="PQFF01000085">
    <property type="protein sequence ID" value="RHZ83605.1"/>
    <property type="molecule type" value="Genomic_DNA"/>
</dbReference>
<dbReference type="PANTHER" id="PTHR12792:SF0">
    <property type="entry name" value="SEPARIN"/>
    <property type="match status" value="1"/>
</dbReference>
<dbReference type="InterPro" id="IPR027443">
    <property type="entry name" value="IPNS-like_sf"/>
</dbReference>
<dbReference type="InterPro" id="IPR005314">
    <property type="entry name" value="Peptidase_C50"/>
</dbReference>
<keyword evidence="7" id="KW-1185">Reference proteome</keyword>
<reference evidence="6 7" key="1">
    <citation type="submission" date="2018-08" db="EMBL/GenBank/DDBJ databases">
        <title>Genome and evolution of the arbuscular mycorrhizal fungus Diversispora epigaea (formerly Glomus versiforme) and its bacterial endosymbionts.</title>
        <authorList>
            <person name="Sun X."/>
            <person name="Fei Z."/>
            <person name="Harrison M."/>
        </authorList>
    </citation>
    <scope>NUCLEOTIDE SEQUENCE [LARGE SCALE GENOMIC DNA]</scope>
    <source>
        <strain evidence="6 7">IT104</strain>
    </source>
</reference>
<evidence type="ECO:0000256" key="3">
    <source>
        <dbReference type="ARBA" id="ARBA00022801"/>
    </source>
</evidence>
<accession>A0A397J5L0</accession>
<organism evidence="6 7">
    <name type="scientific">Diversispora epigaea</name>
    <dbReference type="NCBI Taxonomy" id="1348612"/>
    <lineage>
        <taxon>Eukaryota</taxon>
        <taxon>Fungi</taxon>
        <taxon>Fungi incertae sedis</taxon>
        <taxon>Mucoromycota</taxon>
        <taxon>Glomeromycotina</taxon>
        <taxon>Glomeromycetes</taxon>
        <taxon>Diversisporales</taxon>
        <taxon>Diversisporaceae</taxon>
        <taxon>Diversispora</taxon>
    </lineage>
</organism>
<name>A0A397J5L0_9GLOM</name>
<protein>
    <recommendedName>
        <fullName evidence="2">separase</fullName>
        <ecNumber evidence="2">3.4.22.49</ecNumber>
    </recommendedName>
</protein>
<comment type="caution">
    <text evidence="6">The sequence shown here is derived from an EMBL/GenBank/DDBJ whole genome shotgun (WGS) entry which is preliminary data.</text>
</comment>
<sequence>MMDSSCRWKEGDPLYRKLKGPNQWPDEKYIPKFKFKQISLSLELSYDVLNQILDPPDQQMKQREISILLPYLFNNFVKYPPQDALDPKDGIQGVGPHQDPWLTFLLQVNDDYQIIREIIDNTFIVNIGTGLEGVTEIKNGLSNQDLYIYFGHGSGEQYIRNHHIRSLDRCAVTLLLGCSSGHLKNGGEFDPSGAALSYMIAGWLNELQLFSSYKDLKK</sequence>
<dbReference type="PANTHER" id="PTHR12792">
    <property type="entry name" value="EXTRA SPINDLE POLES 1-RELATED"/>
    <property type="match status" value="1"/>
</dbReference>
<dbReference type="STRING" id="1348612.A0A397J5L0"/>
<dbReference type="PROSITE" id="PS51700">
    <property type="entry name" value="SEPARIN"/>
    <property type="match status" value="1"/>
</dbReference>
<evidence type="ECO:0000256" key="2">
    <source>
        <dbReference type="ARBA" id="ARBA00012489"/>
    </source>
</evidence>
<dbReference type="GO" id="GO:0004197">
    <property type="term" value="F:cysteine-type endopeptidase activity"/>
    <property type="evidence" value="ECO:0007669"/>
    <property type="project" value="InterPro"/>
</dbReference>
<dbReference type="Pfam" id="PF03568">
    <property type="entry name" value="Separin_C"/>
    <property type="match status" value="1"/>
</dbReference>
<evidence type="ECO:0000256" key="1">
    <source>
        <dbReference type="ARBA" id="ARBA00000451"/>
    </source>
</evidence>
<dbReference type="GO" id="GO:0005737">
    <property type="term" value="C:cytoplasm"/>
    <property type="evidence" value="ECO:0007669"/>
    <property type="project" value="TreeGrafter"/>
</dbReference>
<gene>
    <name evidence="6" type="ORF">Glove_89g110</name>
</gene>
<comment type="catalytic activity">
    <reaction evidence="1">
        <text>All bonds known to be hydrolyzed by this endopeptidase have arginine in P1 and an acidic residue in P4. P6 is often occupied by an acidic residue or by a hydroxy-amino-acid residue, the phosphorylation of which enhances cleavage.</text>
        <dbReference type="EC" id="3.4.22.49"/>
    </reaction>
</comment>